<protein>
    <submittedName>
        <fullName evidence="2">Uncharacterized protein</fullName>
    </submittedName>
</protein>
<feature type="region of interest" description="Disordered" evidence="1">
    <location>
        <begin position="99"/>
        <end position="126"/>
    </location>
</feature>
<evidence type="ECO:0000313" key="3">
    <source>
        <dbReference type="Proteomes" id="UP000275078"/>
    </source>
</evidence>
<evidence type="ECO:0000313" key="2">
    <source>
        <dbReference type="EMBL" id="RPA71304.1"/>
    </source>
</evidence>
<proteinExistence type="predicted"/>
<gene>
    <name evidence="2" type="ORF">BJ508DRAFT_336187</name>
</gene>
<feature type="compositionally biased region" description="Acidic residues" evidence="1">
    <location>
        <begin position="100"/>
        <end position="126"/>
    </location>
</feature>
<evidence type="ECO:0000256" key="1">
    <source>
        <dbReference type="SAM" id="MobiDB-lite"/>
    </source>
</evidence>
<keyword evidence="3" id="KW-1185">Reference proteome</keyword>
<dbReference type="AlphaFoldDB" id="A0A3N4HNS6"/>
<sequence length="126" mass="13995">MTVHYARDKYVVLIGVASRVPPQLLFRPMNASQQAALDALEEQIITEGLTNAPFAHNTFRLPEDFLADEMEEVEQMLAEGYKFDDQGDVIEVPAGLVVDNEGEDTDMDEDEGNGDEYLDGGDEVKD</sequence>
<dbReference type="EMBL" id="ML119947">
    <property type="protein sequence ID" value="RPA71304.1"/>
    <property type="molecule type" value="Genomic_DNA"/>
</dbReference>
<dbReference type="Proteomes" id="UP000275078">
    <property type="component" value="Unassembled WGS sequence"/>
</dbReference>
<organism evidence="2 3">
    <name type="scientific">Ascobolus immersus RN42</name>
    <dbReference type="NCBI Taxonomy" id="1160509"/>
    <lineage>
        <taxon>Eukaryota</taxon>
        <taxon>Fungi</taxon>
        <taxon>Dikarya</taxon>
        <taxon>Ascomycota</taxon>
        <taxon>Pezizomycotina</taxon>
        <taxon>Pezizomycetes</taxon>
        <taxon>Pezizales</taxon>
        <taxon>Ascobolaceae</taxon>
        <taxon>Ascobolus</taxon>
    </lineage>
</organism>
<name>A0A3N4HNS6_ASCIM</name>
<reference evidence="2 3" key="1">
    <citation type="journal article" date="2018" name="Nat. Ecol. Evol.">
        <title>Pezizomycetes genomes reveal the molecular basis of ectomycorrhizal truffle lifestyle.</title>
        <authorList>
            <person name="Murat C."/>
            <person name="Payen T."/>
            <person name="Noel B."/>
            <person name="Kuo A."/>
            <person name="Morin E."/>
            <person name="Chen J."/>
            <person name="Kohler A."/>
            <person name="Krizsan K."/>
            <person name="Balestrini R."/>
            <person name="Da Silva C."/>
            <person name="Montanini B."/>
            <person name="Hainaut M."/>
            <person name="Levati E."/>
            <person name="Barry K.W."/>
            <person name="Belfiori B."/>
            <person name="Cichocki N."/>
            <person name="Clum A."/>
            <person name="Dockter R.B."/>
            <person name="Fauchery L."/>
            <person name="Guy J."/>
            <person name="Iotti M."/>
            <person name="Le Tacon F."/>
            <person name="Lindquist E.A."/>
            <person name="Lipzen A."/>
            <person name="Malagnac F."/>
            <person name="Mello A."/>
            <person name="Molinier V."/>
            <person name="Miyauchi S."/>
            <person name="Poulain J."/>
            <person name="Riccioni C."/>
            <person name="Rubini A."/>
            <person name="Sitrit Y."/>
            <person name="Splivallo R."/>
            <person name="Traeger S."/>
            <person name="Wang M."/>
            <person name="Zifcakova L."/>
            <person name="Wipf D."/>
            <person name="Zambonelli A."/>
            <person name="Paolocci F."/>
            <person name="Nowrousian M."/>
            <person name="Ottonello S."/>
            <person name="Baldrian P."/>
            <person name="Spatafora J.W."/>
            <person name="Henrissat B."/>
            <person name="Nagy L.G."/>
            <person name="Aury J.M."/>
            <person name="Wincker P."/>
            <person name="Grigoriev I.V."/>
            <person name="Bonfante P."/>
            <person name="Martin F.M."/>
        </authorList>
    </citation>
    <scope>NUCLEOTIDE SEQUENCE [LARGE SCALE GENOMIC DNA]</scope>
    <source>
        <strain evidence="2 3">RN42</strain>
    </source>
</reference>
<accession>A0A3N4HNS6</accession>